<dbReference type="NCBIfam" id="NF011963">
    <property type="entry name" value="PRK15434.1"/>
    <property type="match status" value="1"/>
</dbReference>
<dbReference type="PROSITE" id="PS00893">
    <property type="entry name" value="NUDIX_BOX"/>
    <property type="match status" value="1"/>
</dbReference>
<gene>
    <name evidence="8" type="ORF">CJF43_17910</name>
</gene>
<comment type="cofactor">
    <cofactor evidence="5">
        <name>Mg(2+)</name>
        <dbReference type="ChEBI" id="CHEBI:18420"/>
    </cofactor>
    <text evidence="5">Binds 1 Mg(2+) ion per subunit.</text>
</comment>
<dbReference type="InterPro" id="IPR015797">
    <property type="entry name" value="NUDIX_hydrolase-like_dom_sf"/>
</dbReference>
<evidence type="ECO:0000313" key="8">
    <source>
        <dbReference type="EMBL" id="OZY40469.1"/>
    </source>
</evidence>
<dbReference type="PANTHER" id="PTHR43046:SF12">
    <property type="entry name" value="GDP-MANNOSE MANNOSYL HYDROLASE"/>
    <property type="match status" value="1"/>
</dbReference>
<dbReference type="PROSITE" id="PS51462">
    <property type="entry name" value="NUDIX"/>
    <property type="match status" value="1"/>
</dbReference>
<dbReference type="PIRSF" id="PIRSF037599">
    <property type="entry name" value="GDPMH"/>
    <property type="match status" value="1"/>
</dbReference>
<comment type="caution">
    <text evidence="8">The sequence shown here is derived from an EMBL/GenBank/DDBJ whole genome shotgun (WGS) entry which is preliminary data.</text>
</comment>
<sequence>MWLSNELFRSVVDSTPLISIDLVVLNSKGECLLGQRLNRPAQGNWFVPGGRILKNETLDAAFNRLTLEELGKASARSDARLLGVYEHFYADSVFAAPGQGPDTHYVVLAYQLVMAENDLLHPPQAQHDAYRWWPQAEMQTCEQVHANTRAYLDALR</sequence>
<proteinExistence type="predicted"/>
<dbReference type="PANTHER" id="PTHR43046">
    <property type="entry name" value="GDP-MANNOSE MANNOSYL HYDROLASE"/>
    <property type="match status" value="1"/>
</dbReference>
<evidence type="ECO:0000313" key="9">
    <source>
        <dbReference type="Proteomes" id="UP000216113"/>
    </source>
</evidence>
<keyword evidence="3 5" id="KW-0460">Magnesium</keyword>
<dbReference type="Pfam" id="PF00293">
    <property type="entry name" value="NUDIX"/>
    <property type="match status" value="1"/>
</dbReference>
<name>A0A266LR17_PSEFR</name>
<dbReference type="GO" id="GO:0046872">
    <property type="term" value="F:metal ion binding"/>
    <property type="evidence" value="ECO:0007669"/>
    <property type="project" value="UniProtKB-KW"/>
</dbReference>
<reference evidence="8 9" key="1">
    <citation type="submission" date="2017-08" db="EMBL/GenBank/DDBJ databases">
        <title>Genomic and metabolic characterisation of spoilage-associated Pseudomonas species.</title>
        <authorList>
            <person name="Stanborough T."/>
            <person name="Fegan N."/>
            <person name="Powell S.M."/>
            <person name="Singh T."/>
            <person name="Tamplin M.L."/>
            <person name="Chandry P.S."/>
        </authorList>
    </citation>
    <scope>NUCLEOTIDE SEQUENCE [LARGE SCALE GENOMIC DNA]</scope>
    <source>
        <strain evidence="8 9">F1820</strain>
    </source>
</reference>
<keyword evidence="1 5" id="KW-0479">Metal-binding</keyword>
<feature type="binding site" evidence="5">
    <location>
        <position position="126"/>
    </location>
    <ligand>
        <name>Mg(2+)</name>
        <dbReference type="ChEBI" id="CHEBI:18420"/>
    </ligand>
</feature>
<evidence type="ECO:0000256" key="6">
    <source>
        <dbReference type="PIRSR" id="PIRSR037599-4"/>
    </source>
</evidence>
<evidence type="ECO:0000256" key="4">
    <source>
        <dbReference type="PIRSR" id="PIRSR037599-1"/>
    </source>
</evidence>
<dbReference type="RefSeq" id="WP_095030332.1">
    <property type="nucleotide sequence ID" value="NZ_NQKL01000015.1"/>
</dbReference>
<feature type="site" description="Critical for catalysis" evidence="4">
    <location>
        <position position="127"/>
    </location>
</feature>
<dbReference type="InterPro" id="IPR000086">
    <property type="entry name" value="NUDIX_hydrolase_dom"/>
</dbReference>
<dbReference type="InterPro" id="IPR020084">
    <property type="entry name" value="NUDIX_hydrolase_CS"/>
</dbReference>
<evidence type="ECO:0000256" key="1">
    <source>
        <dbReference type="ARBA" id="ARBA00022723"/>
    </source>
</evidence>
<dbReference type="InterPro" id="IPR033715">
    <property type="entry name" value="GDPMH"/>
</dbReference>
<feature type="domain" description="Nudix hydrolase" evidence="7">
    <location>
        <begin position="13"/>
        <end position="156"/>
    </location>
</feature>
<dbReference type="EMBL" id="NQKL01000015">
    <property type="protein sequence ID" value="OZY40469.1"/>
    <property type="molecule type" value="Genomic_DNA"/>
</dbReference>
<evidence type="ECO:0000259" key="7">
    <source>
        <dbReference type="PROSITE" id="PS51462"/>
    </source>
</evidence>
<keyword evidence="2 8" id="KW-0378">Hydrolase</keyword>
<dbReference type="Gene3D" id="3.90.79.10">
    <property type="entry name" value="Nucleoside Triphosphate Pyrophosphohydrolase"/>
    <property type="match status" value="1"/>
</dbReference>
<evidence type="ECO:0000256" key="2">
    <source>
        <dbReference type="ARBA" id="ARBA00022801"/>
    </source>
</evidence>
<organism evidence="8 9">
    <name type="scientific">Pseudomonas fragi</name>
    <dbReference type="NCBI Taxonomy" id="296"/>
    <lineage>
        <taxon>Bacteria</taxon>
        <taxon>Pseudomonadati</taxon>
        <taxon>Pseudomonadota</taxon>
        <taxon>Gammaproteobacteria</taxon>
        <taxon>Pseudomonadales</taxon>
        <taxon>Pseudomonadaceae</taxon>
        <taxon>Pseudomonas</taxon>
    </lineage>
</organism>
<evidence type="ECO:0000256" key="5">
    <source>
        <dbReference type="PIRSR" id="PIRSR037599-3"/>
    </source>
</evidence>
<feature type="binding site" evidence="5">
    <location>
        <position position="69"/>
    </location>
    <ligand>
        <name>Mg(2+)</name>
        <dbReference type="ChEBI" id="CHEBI:18420"/>
    </ligand>
</feature>
<dbReference type="AlphaFoldDB" id="A0A266LR17"/>
<evidence type="ECO:0000256" key="3">
    <source>
        <dbReference type="ARBA" id="ARBA00022842"/>
    </source>
</evidence>
<protein>
    <submittedName>
        <fullName evidence="8">GDP-mannose mannosyl hydrolase</fullName>
    </submittedName>
</protein>
<dbReference type="Proteomes" id="UP000216113">
    <property type="component" value="Unassembled WGS sequence"/>
</dbReference>
<dbReference type="SUPFAM" id="SSF55811">
    <property type="entry name" value="Nudix"/>
    <property type="match status" value="1"/>
</dbReference>
<dbReference type="GO" id="GO:0008727">
    <property type="term" value="F:GDP-mannose mannosyl hydrolase activity"/>
    <property type="evidence" value="ECO:0007669"/>
    <property type="project" value="InterPro"/>
</dbReference>
<feature type="short sequence motif" description="Nudix box" evidence="6">
    <location>
        <begin position="50"/>
        <end position="71"/>
    </location>
</feature>
<accession>A0A266LR17</accession>
<feature type="binding site" evidence="5">
    <location>
        <position position="49"/>
    </location>
    <ligand>
        <name>Mg(2+)</name>
        <dbReference type="ChEBI" id="CHEBI:18420"/>
    </ligand>
</feature>
<dbReference type="CDD" id="cd03430">
    <property type="entry name" value="NUDIX_GDPMH_NudD"/>
    <property type="match status" value="1"/>
</dbReference>